<name>A0A0M3J1S0_ANISI</name>
<dbReference type="GO" id="GO:0090435">
    <property type="term" value="P:protein localization to nuclear envelope"/>
    <property type="evidence" value="ECO:0007669"/>
    <property type="project" value="TreeGrafter"/>
</dbReference>
<dbReference type="OrthoDB" id="2441647at2759"/>
<dbReference type="GO" id="GO:0007097">
    <property type="term" value="P:nuclear migration"/>
    <property type="evidence" value="ECO:0007669"/>
    <property type="project" value="TreeGrafter"/>
</dbReference>
<organism evidence="7">
    <name type="scientific">Anisakis simplex</name>
    <name type="common">Herring worm</name>
    <dbReference type="NCBI Taxonomy" id="6269"/>
    <lineage>
        <taxon>Eukaryota</taxon>
        <taxon>Metazoa</taxon>
        <taxon>Ecdysozoa</taxon>
        <taxon>Nematoda</taxon>
        <taxon>Chromadorea</taxon>
        <taxon>Rhabditida</taxon>
        <taxon>Spirurina</taxon>
        <taxon>Ascaridomorpha</taxon>
        <taxon>Ascaridoidea</taxon>
        <taxon>Anisakidae</taxon>
        <taxon>Anisakis</taxon>
        <taxon>Anisakis simplex complex</taxon>
    </lineage>
</organism>
<evidence type="ECO:0000256" key="1">
    <source>
        <dbReference type="ARBA" id="ARBA00022754"/>
    </source>
</evidence>
<reference evidence="7" key="1">
    <citation type="submission" date="2017-02" db="UniProtKB">
        <authorList>
            <consortium name="WormBaseParasite"/>
        </authorList>
    </citation>
    <scope>IDENTIFICATION</scope>
</reference>
<dbReference type="Gene3D" id="1.20.5.1160">
    <property type="entry name" value="Vasodilator-stimulated phosphoprotein"/>
    <property type="match status" value="1"/>
</dbReference>
<dbReference type="Proteomes" id="UP000267096">
    <property type="component" value="Unassembled WGS sequence"/>
</dbReference>
<dbReference type="PROSITE" id="PS51842">
    <property type="entry name" value="IF_ROD_2"/>
    <property type="match status" value="1"/>
</dbReference>
<accession>A0A0M3J1S0</accession>
<feature type="coiled-coil region" evidence="3">
    <location>
        <begin position="74"/>
        <end position="172"/>
    </location>
</feature>
<evidence type="ECO:0000256" key="2">
    <source>
        <dbReference type="ARBA" id="ARBA00023054"/>
    </source>
</evidence>
<evidence type="ECO:0000313" key="5">
    <source>
        <dbReference type="EMBL" id="VDK18675.1"/>
    </source>
</evidence>
<dbReference type="SUPFAM" id="SSF64593">
    <property type="entry name" value="Intermediate filament protein, coiled coil region"/>
    <property type="match status" value="1"/>
</dbReference>
<protein>
    <submittedName>
        <fullName evidence="7">IF rod domain-containing protein</fullName>
    </submittedName>
</protein>
<gene>
    <name evidence="5" type="ORF">ASIM_LOCUS1354</name>
</gene>
<proteinExistence type="predicted"/>
<evidence type="ECO:0000313" key="7">
    <source>
        <dbReference type="WBParaSite" id="ASIM_0000147301-mRNA-1"/>
    </source>
</evidence>
<dbReference type="GO" id="GO:0005200">
    <property type="term" value="F:structural constituent of cytoskeleton"/>
    <property type="evidence" value="ECO:0007669"/>
    <property type="project" value="TreeGrafter"/>
</dbReference>
<dbReference type="GO" id="GO:0005882">
    <property type="term" value="C:intermediate filament"/>
    <property type="evidence" value="ECO:0007669"/>
    <property type="project" value="UniProtKB-KW"/>
</dbReference>
<dbReference type="GO" id="GO:0006998">
    <property type="term" value="P:nuclear envelope organization"/>
    <property type="evidence" value="ECO:0007669"/>
    <property type="project" value="TreeGrafter"/>
</dbReference>
<evidence type="ECO:0000313" key="6">
    <source>
        <dbReference type="Proteomes" id="UP000267096"/>
    </source>
</evidence>
<keyword evidence="2 3" id="KW-0175">Coiled coil</keyword>
<evidence type="ECO:0000259" key="4">
    <source>
        <dbReference type="PROSITE" id="PS51842"/>
    </source>
</evidence>
<reference evidence="5 6" key="2">
    <citation type="submission" date="2018-11" db="EMBL/GenBank/DDBJ databases">
        <authorList>
            <consortium name="Pathogen Informatics"/>
        </authorList>
    </citation>
    <scope>NUCLEOTIDE SEQUENCE [LARGE SCALE GENOMIC DNA]</scope>
</reference>
<dbReference type="FunFam" id="1.20.5.1160:FF:000023">
    <property type="entry name" value="Intermediate filament protein ifa-1"/>
    <property type="match status" value="1"/>
</dbReference>
<dbReference type="PANTHER" id="PTHR45721:SF12">
    <property type="entry name" value="INTERMEDIATE FILAMENT PROTEIN IFA-1"/>
    <property type="match status" value="1"/>
</dbReference>
<sequence length="206" mass="23400">MEHVSLPEYHSTISARPGYNRAIGSNVSFTPFGSMYPHATILASGGGRILKTVTEIGSSSIHSSGLSPFGQNAASTIRDTREREKKEMSDLNDRLASYIEKVRFLEAQNRKLAADLDLLRGRWGKDTMSVRTMYEGELQEARKLVNDTNKQREDLEKEIRKLLDDLSEYRRRTTIEHSDFLSSVTSRPEISKVFEKMRGDENSLIK</sequence>
<keyword evidence="6" id="KW-1185">Reference proteome</keyword>
<dbReference type="WBParaSite" id="ASIM_0000147301-mRNA-1">
    <property type="protein sequence ID" value="ASIM_0000147301-mRNA-1"/>
    <property type="gene ID" value="ASIM_0000147301"/>
</dbReference>
<dbReference type="InterPro" id="IPR039008">
    <property type="entry name" value="IF_rod_dom"/>
</dbReference>
<dbReference type="PANTHER" id="PTHR45721">
    <property type="entry name" value="LAMIN DM0-RELATED"/>
    <property type="match status" value="1"/>
</dbReference>
<dbReference type="GO" id="GO:0031507">
    <property type="term" value="P:heterochromatin formation"/>
    <property type="evidence" value="ECO:0007669"/>
    <property type="project" value="TreeGrafter"/>
</dbReference>
<dbReference type="Pfam" id="PF00038">
    <property type="entry name" value="Filament"/>
    <property type="match status" value="1"/>
</dbReference>
<feature type="domain" description="IF rod" evidence="4">
    <location>
        <begin position="84"/>
        <end position="206"/>
    </location>
</feature>
<dbReference type="GO" id="GO:0005652">
    <property type="term" value="C:nuclear lamina"/>
    <property type="evidence" value="ECO:0007669"/>
    <property type="project" value="TreeGrafter"/>
</dbReference>
<dbReference type="GO" id="GO:0051664">
    <property type="term" value="P:nuclear pore localization"/>
    <property type="evidence" value="ECO:0007669"/>
    <property type="project" value="TreeGrafter"/>
</dbReference>
<dbReference type="EMBL" id="UYRR01001387">
    <property type="protein sequence ID" value="VDK18675.1"/>
    <property type="molecule type" value="Genomic_DNA"/>
</dbReference>
<keyword evidence="1" id="KW-0403">Intermediate filament</keyword>
<evidence type="ECO:0000256" key="3">
    <source>
        <dbReference type="SAM" id="Coils"/>
    </source>
</evidence>
<dbReference type="AlphaFoldDB" id="A0A0M3J1S0"/>